<organism evidence="2 3">
    <name type="scientific">Deinococcus hopiensis KR-140</name>
    <dbReference type="NCBI Taxonomy" id="695939"/>
    <lineage>
        <taxon>Bacteria</taxon>
        <taxon>Thermotogati</taxon>
        <taxon>Deinococcota</taxon>
        <taxon>Deinococci</taxon>
        <taxon>Deinococcales</taxon>
        <taxon>Deinococcaceae</taxon>
        <taxon>Deinococcus</taxon>
    </lineage>
</organism>
<proteinExistence type="predicted"/>
<sequence>MKRLPLLLAPALLLAACNGDPAPGTGGTTPGTGGDTTPPTVSLQAAPQGLTATGSVTLQATVADNVAVSGVTFYRGSLKLGEDSTAPYGWTDTVGAGENGTVTYRAVARDTAGNQAEAQASVAVNVVVSQPAGVPVSGGVLEGDLNAQTLTLDTRAWTGGAGNVVAVLGTVGGQTTSELLRTALGADGSFSLTLPPAPPTDRLTQAFGGNAVLLPGCSGPLTVSDPAARSATLSLQVSATKSGTIQPLTVSVSRNDLGVPVGLTAVSGSYVYVDRPVNVTGTQNCTNAGGLTSVNVNWTLASGWNKVSATLAGTIAGTGLTGTASLRSGSFPNNWVYSTAPAVLSP</sequence>
<dbReference type="AlphaFoldDB" id="A0A1W1VC82"/>
<evidence type="ECO:0000313" key="2">
    <source>
        <dbReference type="EMBL" id="SMB90574.1"/>
    </source>
</evidence>
<accession>A0A1W1VC82</accession>
<evidence type="ECO:0000256" key="1">
    <source>
        <dbReference type="SAM" id="SignalP"/>
    </source>
</evidence>
<reference evidence="2 3" key="1">
    <citation type="submission" date="2017-04" db="EMBL/GenBank/DDBJ databases">
        <authorList>
            <person name="Afonso C.L."/>
            <person name="Miller P.J."/>
            <person name="Scott M.A."/>
            <person name="Spackman E."/>
            <person name="Goraichik I."/>
            <person name="Dimitrov K.M."/>
            <person name="Suarez D.L."/>
            <person name="Swayne D.E."/>
        </authorList>
    </citation>
    <scope>NUCLEOTIDE SEQUENCE [LARGE SCALE GENOMIC DNA]</scope>
    <source>
        <strain evidence="2 3">KR-140</strain>
    </source>
</reference>
<dbReference type="Pfam" id="PF17957">
    <property type="entry name" value="Big_7"/>
    <property type="match status" value="1"/>
</dbReference>
<feature type="chain" id="PRO_5012822718" description="Ig-like domain (Group 3)" evidence="1">
    <location>
        <begin position="23"/>
        <end position="346"/>
    </location>
</feature>
<dbReference type="InterPro" id="IPR013783">
    <property type="entry name" value="Ig-like_fold"/>
</dbReference>
<dbReference type="STRING" id="695939.SAMN00790413_00817"/>
<keyword evidence="1" id="KW-0732">Signal</keyword>
<feature type="signal peptide" evidence="1">
    <location>
        <begin position="1"/>
        <end position="22"/>
    </location>
</feature>
<name>A0A1W1VC82_9DEIO</name>
<dbReference type="RefSeq" id="WP_084048412.1">
    <property type="nucleotide sequence ID" value="NZ_FWWU01000009.1"/>
</dbReference>
<evidence type="ECO:0000313" key="3">
    <source>
        <dbReference type="Proteomes" id="UP000192582"/>
    </source>
</evidence>
<evidence type="ECO:0008006" key="4">
    <source>
        <dbReference type="Google" id="ProtNLM"/>
    </source>
</evidence>
<dbReference type="PROSITE" id="PS51257">
    <property type="entry name" value="PROKAR_LIPOPROTEIN"/>
    <property type="match status" value="1"/>
</dbReference>
<dbReference type="Proteomes" id="UP000192582">
    <property type="component" value="Unassembled WGS sequence"/>
</dbReference>
<dbReference type="OrthoDB" id="70842at2"/>
<keyword evidence="3" id="KW-1185">Reference proteome</keyword>
<dbReference type="EMBL" id="FWWU01000009">
    <property type="protein sequence ID" value="SMB90574.1"/>
    <property type="molecule type" value="Genomic_DNA"/>
</dbReference>
<protein>
    <recommendedName>
        <fullName evidence="4">Ig-like domain (Group 3)</fullName>
    </recommendedName>
</protein>
<dbReference type="Gene3D" id="2.60.40.10">
    <property type="entry name" value="Immunoglobulins"/>
    <property type="match status" value="1"/>
</dbReference>
<gene>
    <name evidence="2" type="ORF">SAMN00790413_00817</name>
</gene>